<feature type="region of interest" description="Disordered" evidence="1">
    <location>
        <begin position="1"/>
        <end position="24"/>
    </location>
</feature>
<name>A0A183MWD0_9TREM</name>
<reference evidence="2 3" key="1">
    <citation type="submission" date="2018-11" db="EMBL/GenBank/DDBJ databases">
        <authorList>
            <consortium name="Pathogen Informatics"/>
        </authorList>
    </citation>
    <scope>NUCLEOTIDE SEQUENCE [LARGE SCALE GENOMIC DNA]</scope>
    <source>
        <strain evidence="2 3">Zambia</strain>
    </source>
</reference>
<dbReference type="AlphaFoldDB" id="A0A183MWD0"/>
<feature type="compositionally biased region" description="Basic and acidic residues" evidence="1">
    <location>
        <begin position="1"/>
        <end position="20"/>
    </location>
</feature>
<organism evidence="2 3">
    <name type="scientific">Schistosoma margrebowiei</name>
    <dbReference type="NCBI Taxonomy" id="48269"/>
    <lineage>
        <taxon>Eukaryota</taxon>
        <taxon>Metazoa</taxon>
        <taxon>Spiralia</taxon>
        <taxon>Lophotrochozoa</taxon>
        <taxon>Platyhelminthes</taxon>
        <taxon>Trematoda</taxon>
        <taxon>Digenea</taxon>
        <taxon>Strigeidida</taxon>
        <taxon>Schistosomatoidea</taxon>
        <taxon>Schistosomatidae</taxon>
        <taxon>Schistosoma</taxon>
    </lineage>
</organism>
<gene>
    <name evidence="2" type="ORF">SMRZ_LOCUS20355</name>
</gene>
<accession>A0A183MWD0</accession>
<protein>
    <submittedName>
        <fullName evidence="2">Uncharacterized protein</fullName>
    </submittedName>
</protein>
<evidence type="ECO:0000256" key="1">
    <source>
        <dbReference type="SAM" id="MobiDB-lite"/>
    </source>
</evidence>
<dbReference type="EMBL" id="UZAI01018274">
    <property type="protein sequence ID" value="VDP35326.1"/>
    <property type="molecule type" value="Genomic_DNA"/>
</dbReference>
<proteinExistence type="predicted"/>
<keyword evidence="3" id="KW-1185">Reference proteome</keyword>
<evidence type="ECO:0000313" key="3">
    <source>
        <dbReference type="Proteomes" id="UP000277204"/>
    </source>
</evidence>
<dbReference type="Proteomes" id="UP000277204">
    <property type="component" value="Unassembled WGS sequence"/>
</dbReference>
<sequence length="223" mass="25355">MGRQTKERIEYENRDVDRPTNDGACNSINDDTLKLSTMITTTVLDSLRKLGSHSSRSLNATVVPKNSVNDWTHVKRVKNNQASQSRLNIPSVERKSNGDLVAHYTPKNVRPRIHKRASTPKQQGAKSERTAKPALTITVRDDSLIVMNFKDNPYLPLSLQDKNDRMLWGELNKKLELPRIEPLTVTRLTRGNKSMHQNHPRLLRVKLKNATDVEDVLLASHLL</sequence>
<evidence type="ECO:0000313" key="2">
    <source>
        <dbReference type="EMBL" id="VDP35326.1"/>
    </source>
</evidence>